<evidence type="ECO:0000313" key="3">
    <source>
        <dbReference type="Proteomes" id="UP001163203"/>
    </source>
</evidence>
<dbReference type="RefSeq" id="WP_268757260.1">
    <property type="nucleotide sequence ID" value="NZ_CP113836.1"/>
</dbReference>
<feature type="compositionally biased region" description="Low complexity" evidence="1">
    <location>
        <begin position="571"/>
        <end position="587"/>
    </location>
</feature>
<name>A0ABY7B8S1_9PSEU</name>
<reference evidence="2" key="1">
    <citation type="submission" date="2022-11" db="EMBL/GenBank/DDBJ databases">
        <authorList>
            <person name="Mo P."/>
        </authorList>
    </citation>
    <scope>NUCLEOTIDE SEQUENCE</scope>
    <source>
        <strain evidence="2">HUAS 11-8</strain>
    </source>
</reference>
<dbReference type="CDD" id="cd16387">
    <property type="entry name" value="ParB_N_Srx"/>
    <property type="match status" value="1"/>
</dbReference>
<keyword evidence="3" id="KW-1185">Reference proteome</keyword>
<dbReference type="InterPro" id="IPR036086">
    <property type="entry name" value="ParB/Sulfiredoxin_sf"/>
</dbReference>
<gene>
    <name evidence="2" type="ORF">ORV05_04915</name>
</gene>
<feature type="compositionally biased region" description="Low complexity" evidence="1">
    <location>
        <begin position="552"/>
        <end position="562"/>
    </location>
</feature>
<evidence type="ECO:0000256" key="1">
    <source>
        <dbReference type="SAM" id="MobiDB-lite"/>
    </source>
</evidence>
<evidence type="ECO:0000313" key="2">
    <source>
        <dbReference type="EMBL" id="WAL67133.1"/>
    </source>
</evidence>
<organism evidence="2 3">
    <name type="scientific">Amycolatopsis cynarae</name>
    <dbReference type="NCBI Taxonomy" id="2995223"/>
    <lineage>
        <taxon>Bacteria</taxon>
        <taxon>Bacillati</taxon>
        <taxon>Actinomycetota</taxon>
        <taxon>Actinomycetes</taxon>
        <taxon>Pseudonocardiales</taxon>
        <taxon>Pseudonocardiaceae</taxon>
        <taxon>Amycolatopsis</taxon>
    </lineage>
</organism>
<proteinExistence type="predicted"/>
<dbReference type="SUPFAM" id="SSF110849">
    <property type="entry name" value="ParB/Sulfiredoxin"/>
    <property type="match status" value="1"/>
</dbReference>
<dbReference type="Proteomes" id="UP001163203">
    <property type="component" value="Chromosome"/>
</dbReference>
<sequence length="1190" mass="130196">MASNGGLSAVARGIGSSAAAPRGGSYGQLSPLAMQYQEWQFGRPYDTALPRDPSKFLSGAFGPLEPIVPVGIDEAAADGRPMPRRQQYNVGWNMPSGPPGSEGLKIATFATLRSFADLYSVVRATIQLCIGDIIGTDWDIVPTKSAELAMHGDDAKQEDFAKRREEALRFWARPDPNYRDFQTWFKALLEDHYVLDAMSVYMHPTRMKGHGPFGSSLASLDIIDGSTIRPLLDIRGGSPAAPNAAYQQYLWGVPRVDLSLPMLGDEEDVTTTMVDEFRGDQLLYLPFTTRSWTPYGFSNLERALIPVATGLRRQIYAMQFYSEGSIPAVYVTPGPEISTPQQIAQLQRALNNIAGDQAYKHKIIVLPPGSKTDPQKVINLADQFDQVLAAEVTMAFEKTPMDIGITPRISAVQSPSETKEFSQINSENAQKRGVKPRLEYLKAALFDYVMQKVWGQTDMEWHWTGMETPEDQQVKVDVWTALVKAGIASIDQAAQEFGLDPWKLPQTSVPMVQTASGPVPLTSNVPVGSPDAQGVVQEASARGEDAPDDAVTGHGTHAAAHAAETRYRGKPTPAHAAASAVTAGSTSAPPPAPRKPASAATSTKAAHAELDALVRHLRKGREVSDWAPKALTPDVLAAVAAEPDLEKALHAGRAVIRAAAYIERRTGALAEAMRTVAAKLGQIVYRYRTGVISLPEAIDLAVATIRQGYRDALRAGGAHAALDHPATTALDFDDEADEDAEQQRGYVTNLLMDVHSETASTAELGRRLELYGDTLTRAYSRGYGAAVVQSHPQVEIVWHLGDTEHCALCRARDGKVYTPETLPGFPGEGGFGGPICEGGPRCGCWLEYREATRREVVTNPQREHSLVHHTEQNRRMRQMRAQADQAREQWLAALPPAAQMRARSREALKRELARLANERIRQSGGYQGVTVSPNDIPAKVIADILGPGTQRRIEDVRPAEIQAAAERLFKLARSAQADVVHDYLAEVYPADTLQWVKQAEWRKAEVPLADIDMDRRPGGRDPKKVRGIAQAIKDGKPMDPVVLVDTGDEHGLQVADGYHRTLAFRHAGRKTITAYVASGVGEHGPWEREMHDRKLNKSEKTPMYSVTHNPLGVHGLWHHAGLQLPAYIQNVAHGLMESGHERQEAIQMAIGVVRNWAEGKGHVHPEVRAASAKAIAEWERLKATHNKSKR</sequence>
<accession>A0ABY7B8S1</accession>
<dbReference type="EMBL" id="CP113836">
    <property type="protein sequence ID" value="WAL67133.1"/>
    <property type="molecule type" value="Genomic_DNA"/>
</dbReference>
<feature type="region of interest" description="Disordered" evidence="1">
    <location>
        <begin position="536"/>
        <end position="604"/>
    </location>
</feature>
<feature type="compositionally biased region" description="Low complexity" evidence="1">
    <location>
        <begin position="595"/>
        <end position="604"/>
    </location>
</feature>
<protein>
    <submittedName>
        <fullName evidence="2">ParB N-terminal domain-containing protein</fullName>
    </submittedName>
</protein>